<gene>
    <name evidence="3" type="ORF">EVAR_37964_1</name>
</gene>
<dbReference type="SMART" id="SM00595">
    <property type="entry name" value="MADF"/>
    <property type="match status" value="2"/>
</dbReference>
<dbReference type="OrthoDB" id="6616165at2759"/>
<feature type="region of interest" description="Disordered" evidence="1">
    <location>
        <begin position="303"/>
        <end position="324"/>
    </location>
</feature>
<reference evidence="3 4" key="1">
    <citation type="journal article" date="2019" name="Commun. Biol.">
        <title>The bagworm genome reveals a unique fibroin gene that provides high tensile strength.</title>
        <authorList>
            <person name="Kono N."/>
            <person name="Nakamura H."/>
            <person name="Ohtoshi R."/>
            <person name="Tomita M."/>
            <person name="Numata K."/>
            <person name="Arakawa K."/>
        </authorList>
    </citation>
    <scope>NUCLEOTIDE SEQUENCE [LARGE SCALE GENOMIC DNA]</scope>
</reference>
<feature type="domain" description="MADF" evidence="2">
    <location>
        <begin position="155"/>
        <end position="245"/>
    </location>
</feature>
<evidence type="ECO:0000259" key="2">
    <source>
        <dbReference type="PROSITE" id="PS51029"/>
    </source>
</evidence>
<evidence type="ECO:0000313" key="3">
    <source>
        <dbReference type="EMBL" id="GBP80288.1"/>
    </source>
</evidence>
<dbReference type="Pfam" id="PF10545">
    <property type="entry name" value="MADF_DNA_bdg"/>
    <property type="match status" value="3"/>
</dbReference>
<proteinExistence type="predicted"/>
<accession>A0A4C1YVY5</accession>
<dbReference type="InterPro" id="IPR006578">
    <property type="entry name" value="MADF-dom"/>
</dbReference>
<name>A0A4C1YVY5_EUMVA</name>
<protein>
    <recommendedName>
        <fullName evidence="2">MADF domain-containing protein</fullName>
    </recommendedName>
</protein>
<sequence>MSFRWSEETTCKVSKYIERECLWNIKSPHYKNKQMKQSAYLDLENSMKIPGFDEKEIKLKIKNIRFDYLESEETFILSTTLDPRYKLRTFFLQATSIEAKRIIISLITNGDTHVPVELVESQKKQDETFSVALRIPRAEHVTVLEFAMDRFDTELFIDEVEKRPAIWDIQCDDYSNKIIKNRAWQELVEIFGNCEDTVEKEYFKYLNKYKQTSAALCRHFEHFSNEGHNGITIFRLFTFSYVPKHYKYGTQLQKKWKNIRDCYNKEYKKEKTTPSGSGARKGARYMYFSRLSSLQNCVSNKDTTTNIEEQNERQSEETSELNANATEATEIRPLNCCARGRPIIVEWERDARHSAGLSLVRGGVKAETYLRVVACRGAPGAYRFHTFNMVRDIFACRVVTQSVLSWRGLLATDCARAVVGLWRDTAQQTNVFLYGAWLVAQTSSGFKF</sequence>
<evidence type="ECO:0000256" key="1">
    <source>
        <dbReference type="SAM" id="MobiDB-lite"/>
    </source>
</evidence>
<dbReference type="PROSITE" id="PS51029">
    <property type="entry name" value="MADF"/>
    <property type="match status" value="2"/>
</dbReference>
<feature type="domain" description="MADF" evidence="2">
    <location>
        <begin position="11"/>
        <end position="97"/>
    </location>
</feature>
<organism evidence="3 4">
    <name type="scientific">Eumeta variegata</name>
    <name type="common">Bagworm moth</name>
    <name type="synonym">Eumeta japonica</name>
    <dbReference type="NCBI Taxonomy" id="151549"/>
    <lineage>
        <taxon>Eukaryota</taxon>
        <taxon>Metazoa</taxon>
        <taxon>Ecdysozoa</taxon>
        <taxon>Arthropoda</taxon>
        <taxon>Hexapoda</taxon>
        <taxon>Insecta</taxon>
        <taxon>Pterygota</taxon>
        <taxon>Neoptera</taxon>
        <taxon>Endopterygota</taxon>
        <taxon>Lepidoptera</taxon>
        <taxon>Glossata</taxon>
        <taxon>Ditrysia</taxon>
        <taxon>Tineoidea</taxon>
        <taxon>Psychidae</taxon>
        <taxon>Oiketicinae</taxon>
        <taxon>Eumeta</taxon>
    </lineage>
</organism>
<dbReference type="EMBL" id="BGZK01001455">
    <property type="protein sequence ID" value="GBP80288.1"/>
    <property type="molecule type" value="Genomic_DNA"/>
</dbReference>
<evidence type="ECO:0000313" key="4">
    <source>
        <dbReference type="Proteomes" id="UP000299102"/>
    </source>
</evidence>
<dbReference type="AlphaFoldDB" id="A0A4C1YVY5"/>
<dbReference type="PANTHER" id="PTHR21505">
    <property type="entry name" value="MADF DOMAIN-CONTAINING PROTEIN-RELATED"/>
    <property type="match status" value="1"/>
</dbReference>
<dbReference type="Proteomes" id="UP000299102">
    <property type="component" value="Unassembled WGS sequence"/>
</dbReference>
<keyword evidence="4" id="KW-1185">Reference proteome</keyword>
<dbReference type="PANTHER" id="PTHR21505:SF12">
    <property type="entry name" value="MADF DOMAIN-CONTAINING PROTEIN-RELATED"/>
    <property type="match status" value="1"/>
</dbReference>
<comment type="caution">
    <text evidence="3">The sequence shown here is derived from an EMBL/GenBank/DDBJ whole genome shotgun (WGS) entry which is preliminary data.</text>
</comment>